<sequence>MVRKRITTKKRTKETPSKRRIVRITSNPFLNFFLSICKLNGNRAVEKIARNSAVEWRKMNYLDKTPYYLLADEAKKRKKRDSKKKQHLCNYSDWDSSISVLPSKLEYVAEKNKSDSDINNREYKRRRIDYRRKSEAVPRKKRSGSMVLTSDVEDMEDIIRETEKNLKRRGFSVNCTTSGSSFGLTTPNTDSFEVMSSVSSATLADTGRGLYRTRDFFY</sequence>
<proteinExistence type="predicted"/>
<comment type="caution">
    <text evidence="1">The sequence shown here is derived from an EMBL/GenBank/DDBJ whole genome shotgun (WGS) entry which is preliminary data.</text>
</comment>
<gene>
    <name evidence="1" type="ORF">WA026_000100</name>
</gene>
<dbReference type="AlphaFoldDB" id="A0AAW1UWI2"/>
<protein>
    <recommendedName>
        <fullName evidence="3">HMG box domain-containing protein</fullName>
    </recommendedName>
</protein>
<name>A0AAW1UWI2_9CUCU</name>
<dbReference type="SUPFAM" id="SSF47095">
    <property type="entry name" value="HMG-box"/>
    <property type="match status" value="1"/>
</dbReference>
<evidence type="ECO:0000313" key="1">
    <source>
        <dbReference type="EMBL" id="KAK9887787.1"/>
    </source>
</evidence>
<organism evidence="1 2">
    <name type="scientific">Henosepilachna vigintioctopunctata</name>
    <dbReference type="NCBI Taxonomy" id="420089"/>
    <lineage>
        <taxon>Eukaryota</taxon>
        <taxon>Metazoa</taxon>
        <taxon>Ecdysozoa</taxon>
        <taxon>Arthropoda</taxon>
        <taxon>Hexapoda</taxon>
        <taxon>Insecta</taxon>
        <taxon>Pterygota</taxon>
        <taxon>Neoptera</taxon>
        <taxon>Endopterygota</taxon>
        <taxon>Coleoptera</taxon>
        <taxon>Polyphaga</taxon>
        <taxon>Cucujiformia</taxon>
        <taxon>Coccinelloidea</taxon>
        <taxon>Coccinellidae</taxon>
        <taxon>Epilachninae</taxon>
        <taxon>Epilachnini</taxon>
        <taxon>Henosepilachna</taxon>
    </lineage>
</organism>
<dbReference type="GO" id="GO:0005634">
    <property type="term" value="C:nucleus"/>
    <property type="evidence" value="ECO:0007669"/>
    <property type="project" value="UniProtKB-ARBA"/>
</dbReference>
<dbReference type="Proteomes" id="UP001431783">
    <property type="component" value="Unassembled WGS sequence"/>
</dbReference>
<dbReference type="InterPro" id="IPR036910">
    <property type="entry name" value="HMG_box_dom_sf"/>
</dbReference>
<accession>A0AAW1UWI2</accession>
<keyword evidence="2" id="KW-1185">Reference proteome</keyword>
<reference evidence="1 2" key="1">
    <citation type="submission" date="2023-03" db="EMBL/GenBank/DDBJ databases">
        <title>Genome insight into feeding habits of ladybird beetles.</title>
        <authorList>
            <person name="Li H.-S."/>
            <person name="Huang Y.-H."/>
            <person name="Pang H."/>
        </authorList>
    </citation>
    <scope>NUCLEOTIDE SEQUENCE [LARGE SCALE GENOMIC DNA]</scope>
    <source>
        <strain evidence="1">SYSU_2023b</strain>
        <tissue evidence="1">Whole body</tissue>
    </source>
</reference>
<evidence type="ECO:0000313" key="2">
    <source>
        <dbReference type="Proteomes" id="UP001431783"/>
    </source>
</evidence>
<evidence type="ECO:0008006" key="3">
    <source>
        <dbReference type="Google" id="ProtNLM"/>
    </source>
</evidence>
<dbReference type="EMBL" id="JARQZJ010000121">
    <property type="protein sequence ID" value="KAK9887787.1"/>
    <property type="molecule type" value="Genomic_DNA"/>
</dbReference>